<feature type="region of interest" description="Disordered" evidence="1">
    <location>
        <begin position="728"/>
        <end position="751"/>
    </location>
</feature>
<dbReference type="WBParaSite" id="SRDH1_66020.5">
    <property type="protein sequence ID" value="SRDH1_66020.5"/>
    <property type="gene ID" value="SRDH1_66020"/>
</dbReference>
<evidence type="ECO:0000313" key="2">
    <source>
        <dbReference type="Proteomes" id="UP000050792"/>
    </source>
</evidence>
<organism evidence="2 3">
    <name type="scientific">Schistosoma rodhaini</name>
    <dbReference type="NCBI Taxonomy" id="6188"/>
    <lineage>
        <taxon>Eukaryota</taxon>
        <taxon>Metazoa</taxon>
        <taxon>Spiralia</taxon>
        <taxon>Lophotrochozoa</taxon>
        <taxon>Platyhelminthes</taxon>
        <taxon>Trematoda</taxon>
        <taxon>Digenea</taxon>
        <taxon>Strigeidida</taxon>
        <taxon>Schistosomatoidea</taxon>
        <taxon>Schistosomatidae</taxon>
        <taxon>Schistosoma</taxon>
    </lineage>
</organism>
<sequence>MYHKNNPSCFFFDQIKLIRREISEYKKSSMYDTSTIQLHSENAELVNNNVNDQLSNDTMYNSSSTKNTTRSITLTATEEKMTNPKGQLINKESNLKQLDYYSWVEMSEQIVKDILIFLHQQNVKEIKHPRILDYRLDETWDELISMVDSNSRDWQLPAIKNAYNIWIQENPPEVDAYGMKYESVKKTNSSYGLEIAGAYTPTPRSSVFRKQSIKPSLTNNESMSIHVKTPTERNSNDMQHTSERASNVIRIKRDNSPPKILVSNSPSESSRSTQKLDSLKDSLKHSLPFSPDKENESISATGKESKITVLPTNRLNIPSKHILSTGGDRRIDSRNNGSFTLQFIMSSPESVQKGWINENILISFMDTIEWVCSRLTIALKKNEVSYNYENLQFPRYCEPQYILYSSLLNLKEFNFMPRNPLVNRKMNSYTQMNYNDKDFNDVDYNVIQDTTNNNMSVDKKFSDNKITLLFKVGFNRVKKIRMPIMKLYQITSATSVPSSALIQFYKNDLFNKIEHDLMDNILLSTITNLSITKRIESIPSQITLYTNKSEKVDKSSNILLKLYLEKLANVIQSQKDLMKTNQCTKHEQSYPWISYSTDGTLTVRYPCGSPAIIWSSSPLIYHKPCENLDNSDSSSVNKGKVNKANKPKQFLQSPSIPLQKSTTNVTIATTSTTINSSSGIPMLGTQNVQHRTGFYLSIFGIPLVLSYKSEVDTDIGKIDNIYNSHFSKSSSTTDNEISRNNKKDNSFSTELIQKSRNTARKLDSVRENISSSCSMNSGSNYSEFYPEQTKVDDNLQNEDVDDKKFNIGPLIAHFTPSGDGIVYYPHNINSNNTTIFSSTDHINNLQPANIHAIFTKEYCYMFKNSNGELEYEFPSFTEKSLHDPTIRYPVTLDINLNRYIRLVRTNSHDLTIIFKTEEDVLLTIDCFQNLYSNDSGECDTYDHPMNFEDKSKQLKQQFVLSKLPFLSSIVDNTNQNKQLLMSRKRKEESLQKLFKNIPPNDDLQSLSRHLTESMKQISFLCNQWLEIMRHCLGLQRQRTPSPRSAHQLLRYRSLDYMTKGYGTFTNVSTANRASDYNSSVHSDKLICNSFEQKSIRLSKSTSERNISKTSFKKEYLDTFFTNDKNKAPLIIGNDKSSEAILMNENFTSSLNTENNQKMMMGKHYSIVNAADIFPVACPILLRLWLNEIKHHKYFKHLNKLRQLDETTLQHSVELNHDENESLEKAFIDILINPSKFDNQLMSTLSTLSNKGCRCSRHTPPAITDLEFDIFLNKLMQSYQAAVIIVYDSRLPDGIHIGTCDLLCQLYTKQQNTLPTCNRTMDDKIHIVTATEHFSERLYDKYKIAGTGACASISTRMANYRFFIYDIGQNLNNNVNNSQECPLLLKRYNGRPKPGDCLIFIQGKLCFIGSSFTGYEELPWSKQQLDKKVVQCRNQLIKQGFSIPTDFQFV</sequence>
<evidence type="ECO:0000313" key="3">
    <source>
        <dbReference type="WBParaSite" id="SRDH1_66020.3"/>
    </source>
</evidence>
<evidence type="ECO:0000256" key="1">
    <source>
        <dbReference type="SAM" id="MobiDB-lite"/>
    </source>
</evidence>
<feature type="compositionally biased region" description="Polar residues" evidence="1">
    <location>
        <begin position="262"/>
        <end position="273"/>
    </location>
</feature>
<feature type="compositionally biased region" description="Basic and acidic residues" evidence="1">
    <location>
        <begin position="229"/>
        <end position="243"/>
    </location>
</feature>
<dbReference type="Proteomes" id="UP000050792">
    <property type="component" value="Unassembled WGS sequence"/>
</dbReference>
<evidence type="ECO:0000313" key="4">
    <source>
        <dbReference type="WBParaSite" id="SRDH1_66020.5"/>
    </source>
</evidence>
<feature type="compositionally biased region" description="Polar residues" evidence="1">
    <location>
        <begin position="204"/>
        <end position="223"/>
    </location>
</feature>
<dbReference type="WBParaSite" id="SRDH1_66020.3">
    <property type="protein sequence ID" value="SRDH1_66020.3"/>
    <property type="gene ID" value="SRDH1_66020"/>
</dbReference>
<feature type="compositionally biased region" description="Basic and acidic residues" evidence="1">
    <location>
        <begin position="736"/>
        <end position="745"/>
    </location>
</feature>
<reference evidence="2" key="1">
    <citation type="submission" date="2022-06" db="EMBL/GenBank/DDBJ databases">
        <authorList>
            <person name="Berger JAMES D."/>
            <person name="Berger JAMES D."/>
        </authorList>
    </citation>
    <scope>NUCLEOTIDE SEQUENCE [LARGE SCALE GENOMIC DNA]</scope>
</reference>
<proteinExistence type="predicted"/>
<keyword evidence="2" id="KW-1185">Reference proteome</keyword>
<reference evidence="3 4" key="2">
    <citation type="submission" date="2023-11" db="UniProtKB">
        <authorList>
            <consortium name="WormBaseParasite"/>
        </authorList>
    </citation>
    <scope>IDENTIFICATION</scope>
</reference>
<feature type="region of interest" description="Disordered" evidence="1">
    <location>
        <begin position="204"/>
        <end position="304"/>
    </location>
</feature>
<name>A0AA85FUF4_9TREM</name>
<protein>
    <submittedName>
        <fullName evidence="3 4">Uncharacterized protein</fullName>
    </submittedName>
</protein>
<accession>A0AA85FUF4</accession>